<evidence type="ECO:0000256" key="2">
    <source>
        <dbReference type="ARBA" id="ARBA00022801"/>
    </source>
</evidence>
<comment type="caution">
    <text evidence="5">The sequence shown here is derived from an EMBL/GenBank/DDBJ whole genome shotgun (WGS) entry which is preliminary data.</text>
</comment>
<accession>A0A7Y7PLQ6</accession>
<dbReference type="InterPro" id="IPR033140">
    <property type="entry name" value="Lipase_GDXG_put_SER_AS"/>
</dbReference>
<dbReference type="Gene3D" id="3.40.50.1820">
    <property type="entry name" value="alpha/beta hydrolase"/>
    <property type="match status" value="1"/>
</dbReference>
<dbReference type="SUPFAM" id="SSF53474">
    <property type="entry name" value="alpha/beta-Hydrolases"/>
    <property type="match status" value="1"/>
</dbReference>
<organism evidence="5 6">
    <name type="scientific">Hymenobacter lapidiphilus</name>
    <dbReference type="NCBI Taxonomy" id="2608003"/>
    <lineage>
        <taxon>Bacteria</taxon>
        <taxon>Pseudomonadati</taxon>
        <taxon>Bacteroidota</taxon>
        <taxon>Cytophagia</taxon>
        <taxon>Cytophagales</taxon>
        <taxon>Hymenobacteraceae</taxon>
        <taxon>Hymenobacter</taxon>
    </lineage>
</organism>
<keyword evidence="2 5" id="KW-0378">Hydrolase</keyword>
<comment type="similarity">
    <text evidence="1">Belongs to the 'GDXG' lipolytic enzyme family.</text>
</comment>
<name>A0A7Y7PLQ6_9BACT</name>
<evidence type="ECO:0000256" key="3">
    <source>
        <dbReference type="PROSITE-ProRule" id="PRU10038"/>
    </source>
</evidence>
<dbReference type="RefSeq" id="WP_176906817.1">
    <property type="nucleotide sequence ID" value="NZ_JABKAU010000003.1"/>
</dbReference>
<evidence type="ECO:0000313" key="6">
    <source>
        <dbReference type="Proteomes" id="UP000565521"/>
    </source>
</evidence>
<evidence type="ECO:0000313" key="5">
    <source>
        <dbReference type="EMBL" id="NVO30116.1"/>
    </source>
</evidence>
<feature type="active site" evidence="3">
    <location>
        <position position="147"/>
    </location>
</feature>
<dbReference type="Proteomes" id="UP000565521">
    <property type="component" value="Unassembled WGS sequence"/>
</dbReference>
<evidence type="ECO:0000259" key="4">
    <source>
        <dbReference type="Pfam" id="PF07859"/>
    </source>
</evidence>
<dbReference type="PANTHER" id="PTHR48081">
    <property type="entry name" value="AB HYDROLASE SUPERFAMILY PROTEIN C4A8.06C"/>
    <property type="match status" value="1"/>
</dbReference>
<dbReference type="AlphaFoldDB" id="A0A7Y7PLQ6"/>
<gene>
    <name evidence="5" type="ORF">HW554_02760</name>
</gene>
<dbReference type="PROSITE" id="PS01173">
    <property type="entry name" value="LIPASE_GDXG_HIS"/>
    <property type="match status" value="1"/>
</dbReference>
<sequence length="317" mass="34442">MSSPQHAVLQQFLVAATGPLAERRPRLPAMRLFAELLAFGQFMPWNVFLEDVDVEGIPAEWVRPADAAEGRVLLYLHGGGYVLGSLNTHRSLVGRLAQKCGVTALAINYRKAPEYPFPAALEDALTAYFWLLNQGYAPTDIIVAGDSAGGGLALALLLALRDADEPLPAAAVCLSPWTDLQLPAGTLRSVCHDESLLLEALEIRNWGPLYAAETPLSHPLISPARAELHGLPPLLLQVSDAEVLSDDVRRFAERARAAGTPVTLQIFDGLVHWWHLFWRFVPEADIALDRVANFTRQLWAETAAAPAASTVPARQAA</sequence>
<dbReference type="GO" id="GO:0004806">
    <property type="term" value="F:triacylglycerol lipase activity"/>
    <property type="evidence" value="ECO:0007669"/>
    <property type="project" value="TreeGrafter"/>
</dbReference>
<dbReference type="Pfam" id="PF07859">
    <property type="entry name" value="Abhydrolase_3"/>
    <property type="match status" value="1"/>
</dbReference>
<dbReference type="InterPro" id="IPR029058">
    <property type="entry name" value="AB_hydrolase_fold"/>
</dbReference>
<feature type="domain" description="Alpha/beta hydrolase fold-3" evidence="4">
    <location>
        <begin position="73"/>
        <end position="275"/>
    </location>
</feature>
<dbReference type="InterPro" id="IPR002168">
    <property type="entry name" value="Lipase_GDXG_HIS_AS"/>
</dbReference>
<proteinExistence type="inferred from homology"/>
<keyword evidence="6" id="KW-1185">Reference proteome</keyword>
<dbReference type="EMBL" id="JABKAU010000003">
    <property type="protein sequence ID" value="NVO30116.1"/>
    <property type="molecule type" value="Genomic_DNA"/>
</dbReference>
<dbReference type="PROSITE" id="PS01174">
    <property type="entry name" value="LIPASE_GDXG_SER"/>
    <property type="match status" value="1"/>
</dbReference>
<dbReference type="InterPro" id="IPR050300">
    <property type="entry name" value="GDXG_lipolytic_enzyme"/>
</dbReference>
<evidence type="ECO:0000256" key="1">
    <source>
        <dbReference type="ARBA" id="ARBA00010515"/>
    </source>
</evidence>
<dbReference type="PANTHER" id="PTHR48081:SF30">
    <property type="entry name" value="ACETYL-HYDROLASE LIPR-RELATED"/>
    <property type="match status" value="1"/>
</dbReference>
<reference evidence="5 6" key="1">
    <citation type="submission" date="2020-05" db="EMBL/GenBank/DDBJ databases">
        <title>Hymenobacter terrestris sp. nov. and Hymenobacter lapidiphilus sp. nov., isolated from regoliths in Antarctica.</title>
        <authorList>
            <person name="Sedlacek I."/>
            <person name="Pantucek R."/>
            <person name="Zeman M."/>
            <person name="Holochova P."/>
            <person name="Kralova S."/>
            <person name="Stankova E."/>
            <person name="Sedo O."/>
            <person name="Micenkova L."/>
            <person name="Svec P."/>
            <person name="Gupta V."/>
            <person name="Sood U."/>
            <person name="Korpole U.S."/>
            <person name="Lal R."/>
        </authorList>
    </citation>
    <scope>NUCLEOTIDE SEQUENCE [LARGE SCALE GENOMIC DNA]</scope>
    <source>
        <strain evidence="5 6">P5342</strain>
    </source>
</reference>
<dbReference type="InterPro" id="IPR013094">
    <property type="entry name" value="AB_hydrolase_3"/>
</dbReference>
<protein>
    <submittedName>
        <fullName evidence="5">Alpha/beta hydrolase</fullName>
    </submittedName>
</protein>